<accession>A0A8S9S065</accession>
<gene>
    <name evidence="1" type="ORF">F2Q69_00026275</name>
</gene>
<protein>
    <submittedName>
        <fullName evidence="1">Uncharacterized protein</fullName>
    </submittedName>
</protein>
<organism evidence="1 2">
    <name type="scientific">Brassica cretica</name>
    <name type="common">Mustard</name>
    <dbReference type="NCBI Taxonomy" id="69181"/>
    <lineage>
        <taxon>Eukaryota</taxon>
        <taxon>Viridiplantae</taxon>
        <taxon>Streptophyta</taxon>
        <taxon>Embryophyta</taxon>
        <taxon>Tracheophyta</taxon>
        <taxon>Spermatophyta</taxon>
        <taxon>Magnoliopsida</taxon>
        <taxon>eudicotyledons</taxon>
        <taxon>Gunneridae</taxon>
        <taxon>Pentapetalae</taxon>
        <taxon>rosids</taxon>
        <taxon>malvids</taxon>
        <taxon>Brassicales</taxon>
        <taxon>Brassicaceae</taxon>
        <taxon>Brassiceae</taxon>
        <taxon>Brassica</taxon>
    </lineage>
</organism>
<dbReference type="EMBL" id="QGKX02000088">
    <property type="protein sequence ID" value="KAF3585752.1"/>
    <property type="molecule type" value="Genomic_DNA"/>
</dbReference>
<dbReference type="Proteomes" id="UP000712600">
    <property type="component" value="Unassembled WGS sequence"/>
</dbReference>
<name>A0A8S9S065_BRACR</name>
<evidence type="ECO:0000313" key="2">
    <source>
        <dbReference type="Proteomes" id="UP000712600"/>
    </source>
</evidence>
<reference evidence="1" key="1">
    <citation type="submission" date="2019-12" db="EMBL/GenBank/DDBJ databases">
        <title>Genome sequencing and annotation of Brassica cretica.</title>
        <authorList>
            <person name="Studholme D.J."/>
            <person name="Sarris P."/>
        </authorList>
    </citation>
    <scope>NUCLEOTIDE SEQUENCE</scope>
    <source>
        <strain evidence="1">PFS-109/04</strain>
        <tissue evidence="1">Leaf</tissue>
    </source>
</reference>
<sequence>MAVSTSLRLRSSHFTMNLREPPPHESAWRQVSISAAFIHHEISVYRRSSSHCNQSSKPP</sequence>
<proteinExistence type="predicted"/>
<evidence type="ECO:0000313" key="1">
    <source>
        <dbReference type="EMBL" id="KAF3585752.1"/>
    </source>
</evidence>
<comment type="caution">
    <text evidence="1">The sequence shown here is derived from an EMBL/GenBank/DDBJ whole genome shotgun (WGS) entry which is preliminary data.</text>
</comment>
<dbReference type="AlphaFoldDB" id="A0A8S9S065"/>